<dbReference type="SMART" id="SM00918">
    <property type="entry name" value="Lig_chan-Glu_bd"/>
    <property type="match status" value="1"/>
</dbReference>
<sequence length="458" mass="51615">MEPIKSRDFLILYDDTNYISRVSHLITNSKLKIKFVSGAISSLFGILDEFCGKRDGTVIIGCLGGRMDSYFAFLAHRYVVKFFCARKSPPDTPLQDQPYVTIGASPASISSVITQLVEKSSTTHVILLGTLTQQRDILPLLLTQKQTRDVLCSALPGNSSLDLNALRHKKYPVLIMLLKRFVNFKERSLRDTLYILQPHVNTVVFGPGNDVYKNGLGGGNLFFVKMMMTLGTLIRNAIKFSNETKTDYSTKKCLNSTLDDSMRQVQFNRSTDTAQLLEDFNVKLSFDGQQDNTVYRVEKILSNNTKKMVGSISNGKLMGTIDIHSRRKCRNPRSLCVVAAEIDHFVGLREVTDPRQCSLSHICTRFVKEIGENKDNRTREVQHCYSGLMFDLLLSLERDLEINAEVYLVMDESFGIFDEKKGTWNGMVGDLVEGKAEMALTTLQVSPSMAISHRLCRR</sequence>
<evidence type="ECO:0000256" key="2">
    <source>
        <dbReference type="ARBA" id="ARBA00022448"/>
    </source>
</evidence>
<evidence type="ECO:0000256" key="8">
    <source>
        <dbReference type="ARBA" id="ARBA00023170"/>
    </source>
</evidence>
<feature type="domain" description="Ionotropic glutamate receptor L-glutamate and glycine-binding" evidence="12">
    <location>
        <begin position="369"/>
        <end position="433"/>
    </location>
</feature>
<comment type="subcellular location">
    <subcellularLocation>
        <location evidence="1">Membrane</location>
        <topology evidence="1">Multi-pass membrane protein</topology>
    </subcellularLocation>
</comment>
<evidence type="ECO:0000256" key="10">
    <source>
        <dbReference type="ARBA" id="ARBA00023286"/>
    </source>
</evidence>
<proteinExistence type="predicted"/>
<keyword evidence="11" id="KW-0407">Ion channel</keyword>
<keyword evidence="8" id="KW-0675">Receptor</keyword>
<evidence type="ECO:0000256" key="11">
    <source>
        <dbReference type="ARBA" id="ARBA00023303"/>
    </source>
</evidence>
<evidence type="ECO:0000256" key="4">
    <source>
        <dbReference type="ARBA" id="ARBA00022989"/>
    </source>
</evidence>
<keyword evidence="2" id="KW-0813">Transport</keyword>
<keyword evidence="10" id="KW-1071">Ligand-gated ion channel</keyword>
<evidence type="ECO:0000256" key="3">
    <source>
        <dbReference type="ARBA" id="ARBA00022692"/>
    </source>
</evidence>
<gene>
    <name evidence="13" type="ORF">NEMVEDRAFT_v1g205084</name>
</gene>
<dbReference type="Pfam" id="PF10613">
    <property type="entry name" value="Lig_chan-Glu_bd"/>
    <property type="match status" value="1"/>
</dbReference>
<dbReference type="AlphaFoldDB" id="A7S0X0"/>
<evidence type="ECO:0000256" key="1">
    <source>
        <dbReference type="ARBA" id="ARBA00004141"/>
    </source>
</evidence>
<name>A7S0X0_NEMVE</name>
<dbReference type="HOGENOM" id="CLU_597596_0_0_1"/>
<evidence type="ECO:0000256" key="7">
    <source>
        <dbReference type="ARBA" id="ARBA00023136"/>
    </source>
</evidence>
<dbReference type="Proteomes" id="UP000001593">
    <property type="component" value="Unassembled WGS sequence"/>
</dbReference>
<dbReference type="FunFam" id="3.40.190.10:FF:000078">
    <property type="entry name" value="glutamate receptor ionotropic, NMDA 3B"/>
    <property type="match status" value="1"/>
</dbReference>
<evidence type="ECO:0000256" key="9">
    <source>
        <dbReference type="ARBA" id="ARBA00023180"/>
    </source>
</evidence>
<evidence type="ECO:0000256" key="6">
    <source>
        <dbReference type="ARBA" id="ARBA00023065"/>
    </source>
</evidence>
<reference evidence="13 14" key="1">
    <citation type="journal article" date="2007" name="Science">
        <title>Sea anemone genome reveals ancestral eumetazoan gene repertoire and genomic organization.</title>
        <authorList>
            <person name="Putnam N.H."/>
            <person name="Srivastava M."/>
            <person name="Hellsten U."/>
            <person name="Dirks B."/>
            <person name="Chapman J."/>
            <person name="Salamov A."/>
            <person name="Terry A."/>
            <person name="Shapiro H."/>
            <person name="Lindquist E."/>
            <person name="Kapitonov V.V."/>
            <person name="Jurka J."/>
            <person name="Genikhovich G."/>
            <person name="Grigoriev I.V."/>
            <person name="Lucas S.M."/>
            <person name="Steele R.E."/>
            <person name="Finnerty J.R."/>
            <person name="Technau U."/>
            <person name="Martindale M.Q."/>
            <person name="Rokhsar D.S."/>
        </authorList>
    </citation>
    <scope>NUCLEOTIDE SEQUENCE [LARGE SCALE GENOMIC DNA]</scope>
    <source>
        <strain evidence="14">CH2 X CH6</strain>
    </source>
</reference>
<evidence type="ECO:0000313" key="14">
    <source>
        <dbReference type="Proteomes" id="UP000001593"/>
    </source>
</evidence>
<organism evidence="13 14">
    <name type="scientific">Nematostella vectensis</name>
    <name type="common">Starlet sea anemone</name>
    <dbReference type="NCBI Taxonomy" id="45351"/>
    <lineage>
        <taxon>Eukaryota</taxon>
        <taxon>Metazoa</taxon>
        <taxon>Cnidaria</taxon>
        <taxon>Anthozoa</taxon>
        <taxon>Hexacorallia</taxon>
        <taxon>Actiniaria</taxon>
        <taxon>Edwardsiidae</taxon>
        <taxon>Nematostella</taxon>
    </lineage>
</organism>
<dbReference type="STRING" id="45351.A7S0X0"/>
<dbReference type="Gene3D" id="3.40.190.10">
    <property type="entry name" value="Periplasmic binding protein-like II"/>
    <property type="match status" value="1"/>
</dbReference>
<accession>A7S0X0</accession>
<dbReference type="GO" id="GO:0015276">
    <property type="term" value="F:ligand-gated monoatomic ion channel activity"/>
    <property type="evidence" value="ECO:0007669"/>
    <property type="project" value="InterPro"/>
</dbReference>
<keyword evidence="9" id="KW-0325">Glycoprotein</keyword>
<protein>
    <recommendedName>
        <fullName evidence="12">Ionotropic glutamate receptor L-glutamate and glycine-binding domain-containing protein</fullName>
    </recommendedName>
</protein>
<evidence type="ECO:0000313" key="13">
    <source>
        <dbReference type="EMBL" id="EDO42615.1"/>
    </source>
</evidence>
<keyword evidence="5" id="KW-0175">Coiled coil</keyword>
<dbReference type="InParanoid" id="A7S0X0"/>
<keyword evidence="6" id="KW-0406">Ion transport</keyword>
<evidence type="ECO:0000256" key="5">
    <source>
        <dbReference type="ARBA" id="ARBA00023054"/>
    </source>
</evidence>
<keyword evidence="3" id="KW-0812">Transmembrane</keyword>
<dbReference type="InterPro" id="IPR019594">
    <property type="entry name" value="Glu/Gly-bd"/>
</dbReference>
<keyword evidence="4" id="KW-1133">Transmembrane helix</keyword>
<dbReference type="GO" id="GO:0005886">
    <property type="term" value="C:plasma membrane"/>
    <property type="evidence" value="ECO:0007669"/>
    <property type="project" value="UniProtKB-ARBA"/>
</dbReference>
<keyword evidence="7" id="KW-0472">Membrane</keyword>
<evidence type="ECO:0000259" key="12">
    <source>
        <dbReference type="SMART" id="SM00918"/>
    </source>
</evidence>
<keyword evidence="14" id="KW-1185">Reference proteome</keyword>
<dbReference type="SUPFAM" id="SSF53850">
    <property type="entry name" value="Periplasmic binding protein-like II"/>
    <property type="match status" value="1"/>
</dbReference>
<dbReference type="GO" id="GO:0043226">
    <property type="term" value="C:organelle"/>
    <property type="evidence" value="ECO:0007669"/>
    <property type="project" value="UniProtKB-ARBA"/>
</dbReference>
<dbReference type="EMBL" id="DS469562">
    <property type="protein sequence ID" value="EDO42615.1"/>
    <property type="molecule type" value="Genomic_DNA"/>
</dbReference>